<reference evidence="2 3" key="2">
    <citation type="submission" date="2018-11" db="EMBL/GenBank/DDBJ databases">
        <authorList>
            <consortium name="Pathogen Informatics"/>
        </authorList>
    </citation>
    <scope>NUCLEOTIDE SEQUENCE [LARGE SCALE GENOMIC DNA]</scope>
    <source>
        <strain evidence="2">Dakar</strain>
        <strain evidence="3">Dakar, Senegal</strain>
    </source>
</reference>
<dbReference type="AlphaFoldDB" id="A0A183JM82"/>
<reference evidence="4" key="1">
    <citation type="submission" date="2016-06" db="UniProtKB">
        <authorList>
            <consortium name="WormBaseParasite"/>
        </authorList>
    </citation>
    <scope>IDENTIFICATION</scope>
</reference>
<proteinExistence type="predicted"/>
<accession>A0A183JM82</accession>
<keyword evidence="3" id="KW-1185">Reference proteome</keyword>
<evidence type="ECO:0000313" key="2">
    <source>
        <dbReference type="EMBL" id="VDO84648.1"/>
    </source>
</evidence>
<organism evidence="4">
    <name type="scientific">Schistosoma curassoni</name>
    <dbReference type="NCBI Taxonomy" id="6186"/>
    <lineage>
        <taxon>Eukaryota</taxon>
        <taxon>Metazoa</taxon>
        <taxon>Spiralia</taxon>
        <taxon>Lophotrochozoa</taxon>
        <taxon>Platyhelminthes</taxon>
        <taxon>Trematoda</taxon>
        <taxon>Digenea</taxon>
        <taxon>Strigeidida</taxon>
        <taxon>Schistosomatoidea</taxon>
        <taxon>Schistosomatidae</taxon>
        <taxon>Schistosoma</taxon>
    </lineage>
</organism>
<gene>
    <name evidence="2" type="ORF">SCUD_LOCUS3814</name>
</gene>
<keyword evidence="1" id="KW-0472">Membrane</keyword>
<keyword evidence="1" id="KW-0812">Transmembrane</keyword>
<evidence type="ECO:0000256" key="1">
    <source>
        <dbReference type="SAM" id="Phobius"/>
    </source>
</evidence>
<name>A0A183JM82_9TREM</name>
<keyword evidence="1" id="KW-1133">Transmembrane helix</keyword>
<protein>
    <submittedName>
        <fullName evidence="2 4">Uncharacterized protein</fullName>
    </submittedName>
</protein>
<sequence>MNVNTIIINKHFPFPSIQLCDFLLYFSISLSFHSFHFLFHLIQLSICFFQQLTD</sequence>
<dbReference type="WBParaSite" id="SCUD_0000381401-mRNA-1">
    <property type="protein sequence ID" value="SCUD_0000381401-mRNA-1"/>
    <property type="gene ID" value="SCUD_0000381401"/>
</dbReference>
<evidence type="ECO:0000313" key="4">
    <source>
        <dbReference type="WBParaSite" id="SCUD_0000381401-mRNA-1"/>
    </source>
</evidence>
<dbReference type="Proteomes" id="UP000279833">
    <property type="component" value="Unassembled WGS sequence"/>
</dbReference>
<dbReference type="EMBL" id="UZAK01004544">
    <property type="protein sequence ID" value="VDO84648.1"/>
    <property type="molecule type" value="Genomic_DNA"/>
</dbReference>
<evidence type="ECO:0000313" key="3">
    <source>
        <dbReference type="Proteomes" id="UP000279833"/>
    </source>
</evidence>
<feature type="transmembrane region" description="Helical" evidence="1">
    <location>
        <begin position="22"/>
        <end position="49"/>
    </location>
</feature>